<organism evidence="2 3">
    <name type="scientific">Metallumcola ferriviriculae</name>
    <dbReference type="NCBI Taxonomy" id="3039180"/>
    <lineage>
        <taxon>Bacteria</taxon>
        <taxon>Bacillati</taxon>
        <taxon>Bacillota</taxon>
        <taxon>Clostridia</taxon>
        <taxon>Neomoorellales</taxon>
        <taxon>Desulfitibacteraceae</taxon>
        <taxon>Metallumcola</taxon>
    </lineage>
</organism>
<gene>
    <name evidence="2" type="ORF">MFMK1_002906</name>
</gene>
<evidence type="ECO:0000313" key="3">
    <source>
        <dbReference type="Proteomes" id="UP001329915"/>
    </source>
</evidence>
<dbReference type="AlphaFoldDB" id="A0AAU0US55"/>
<dbReference type="SUPFAM" id="SSF49367">
    <property type="entry name" value="Superoxide reductase-like"/>
    <property type="match status" value="1"/>
</dbReference>
<dbReference type="InterPro" id="IPR036073">
    <property type="entry name" value="Desulfoferrodoxin_Fe-bd_dom_sf"/>
</dbReference>
<sequence length="45" mass="5112">MLTADKIHRAELNAEEAPAAEFAVNRQEVKEVRSYCNVHGLWSVK</sequence>
<keyword evidence="3" id="KW-1185">Reference proteome</keyword>
<evidence type="ECO:0000313" key="2">
    <source>
        <dbReference type="EMBL" id="WRO23060.1"/>
    </source>
</evidence>
<dbReference type="EMBL" id="CP121694">
    <property type="protein sequence ID" value="WRO23060.1"/>
    <property type="molecule type" value="Genomic_DNA"/>
</dbReference>
<dbReference type="Proteomes" id="UP001329915">
    <property type="component" value="Chromosome"/>
</dbReference>
<name>A0AAU0US55_9FIRM</name>
<dbReference type="Pfam" id="PF01880">
    <property type="entry name" value="Desulfoferrodox"/>
    <property type="match status" value="1"/>
</dbReference>
<dbReference type="Gene3D" id="2.60.40.730">
    <property type="entry name" value="SOR catalytic domain"/>
    <property type="match status" value="1"/>
</dbReference>
<evidence type="ECO:0000259" key="1">
    <source>
        <dbReference type="Pfam" id="PF01880"/>
    </source>
</evidence>
<dbReference type="InterPro" id="IPR002742">
    <property type="entry name" value="Desulfoferrodoxin_Fe-bd_dom"/>
</dbReference>
<dbReference type="GO" id="GO:0016491">
    <property type="term" value="F:oxidoreductase activity"/>
    <property type="evidence" value="ECO:0007669"/>
    <property type="project" value="InterPro"/>
</dbReference>
<dbReference type="KEGG" id="dbc:MFMK1_002906"/>
<feature type="domain" description="Desulfoferrodoxin ferrous iron-binding" evidence="1">
    <location>
        <begin position="5"/>
        <end position="44"/>
    </location>
</feature>
<proteinExistence type="predicted"/>
<protein>
    <recommendedName>
        <fullName evidence="1">Desulfoferrodoxin ferrous iron-binding domain-containing protein</fullName>
    </recommendedName>
</protein>
<accession>A0AAU0US55</accession>
<dbReference type="GO" id="GO:0005506">
    <property type="term" value="F:iron ion binding"/>
    <property type="evidence" value="ECO:0007669"/>
    <property type="project" value="InterPro"/>
</dbReference>
<reference evidence="2 3" key="1">
    <citation type="submission" date="2023-04" db="EMBL/GenBank/DDBJ databases">
        <authorList>
            <person name="Hsu D."/>
        </authorList>
    </citation>
    <scope>NUCLEOTIDE SEQUENCE [LARGE SCALE GENOMIC DNA]</scope>
    <source>
        <strain evidence="2 3">MK1</strain>
    </source>
</reference>